<dbReference type="InterPro" id="IPR051313">
    <property type="entry name" value="Bact_iron-sidero_bind"/>
</dbReference>
<dbReference type="Pfam" id="PF01497">
    <property type="entry name" value="Peripla_BP_2"/>
    <property type="match status" value="1"/>
</dbReference>
<dbReference type="RefSeq" id="WP_075012670.1">
    <property type="nucleotide sequence ID" value="NZ_FOWE01000002.1"/>
</dbReference>
<dbReference type="PROSITE" id="PS50983">
    <property type="entry name" value="FE_B12_PBP"/>
    <property type="match status" value="1"/>
</dbReference>
<dbReference type="EMBL" id="FOWE01000002">
    <property type="protein sequence ID" value="SFO04451.1"/>
    <property type="molecule type" value="Genomic_DNA"/>
</dbReference>
<keyword evidence="3" id="KW-0813">Transport</keyword>
<protein>
    <submittedName>
        <fullName evidence="6">Iron complex transport system substrate-binding protein</fullName>
    </submittedName>
</protein>
<dbReference type="Proteomes" id="UP000183642">
    <property type="component" value="Unassembled WGS sequence"/>
</dbReference>
<dbReference type="AlphaFoldDB" id="A0A1I5E006"/>
<dbReference type="InterPro" id="IPR002491">
    <property type="entry name" value="ABC_transptr_periplasmic_BD"/>
</dbReference>
<dbReference type="GO" id="GO:1901678">
    <property type="term" value="P:iron coordination entity transport"/>
    <property type="evidence" value="ECO:0007669"/>
    <property type="project" value="UniProtKB-ARBA"/>
</dbReference>
<dbReference type="SUPFAM" id="SSF53807">
    <property type="entry name" value="Helical backbone' metal receptor"/>
    <property type="match status" value="1"/>
</dbReference>
<evidence type="ECO:0000259" key="5">
    <source>
        <dbReference type="PROSITE" id="PS50983"/>
    </source>
</evidence>
<dbReference type="PANTHER" id="PTHR30532">
    <property type="entry name" value="IRON III DICITRATE-BINDING PERIPLASMIC PROTEIN"/>
    <property type="match status" value="1"/>
</dbReference>
<accession>A0A1I5E006</accession>
<evidence type="ECO:0000256" key="3">
    <source>
        <dbReference type="ARBA" id="ARBA00022448"/>
    </source>
</evidence>
<dbReference type="PANTHER" id="PTHR30532:SF25">
    <property type="entry name" value="IRON(III) DICITRATE-BINDING PERIPLASMIC PROTEIN"/>
    <property type="match status" value="1"/>
</dbReference>
<keyword evidence="7" id="KW-1185">Reference proteome</keyword>
<evidence type="ECO:0000256" key="1">
    <source>
        <dbReference type="ARBA" id="ARBA00004196"/>
    </source>
</evidence>
<gene>
    <name evidence="6" type="ORF">SAMN05660359_01169</name>
</gene>
<evidence type="ECO:0000313" key="6">
    <source>
        <dbReference type="EMBL" id="SFO04451.1"/>
    </source>
</evidence>
<sequence length="321" mass="33230">MLWGRTGRRVTGAVLTAAVLSGCGGTEPEARAEATPAEETRTVQHAMGETEIVGTPERVVVLDTGELDAALALGVTPVGATRTDVSDELPGFVAAAGVDPADIADVGTIADPDLEAIAALEPDLILSNAVRHAEVHDQLAGIAPTVFAEAIGESWQENLLLAGEALGRAEEAQALLDEYTVRAQEVGELYGDPAATEVSIARFLDGTLVRLYGEGSFIGSVLADVGFARPEVQRTQETFVEVSPEQVTQADGDLLFHAAYGADGAAAAEQVTAGPLWRSIPAVAEGRAVSVDDDRWFLGLGPLGAGLVLDDLEELAGQLAA</sequence>
<feature type="domain" description="Fe/B12 periplasmic-binding" evidence="5">
    <location>
        <begin position="58"/>
        <end position="320"/>
    </location>
</feature>
<dbReference type="Gene3D" id="3.40.50.1980">
    <property type="entry name" value="Nitrogenase molybdenum iron protein domain"/>
    <property type="match status" value="2"/>
</dbReference>
<name>A0A1I5E006_9ACTN</name>
<proteinExistence type="inferred from homology"/>
<evidence type="ECO:0000256" key="4">
    <source>
        <dbReference type="ARBA" id="ARBA00022729"/>
    </source>
</evidence>
<dbReference type="PROSITE" id="PS51257">
    <property type="entry name" value="PROKAR_LIPOPROTEIN"/>
    <property type="match status" value="1"/>
</dbReference>
<keyword evidence="4" id="KW-0732">Signal</keyword>
<dbReference type="CDD" id="cd01146">
    <property type="entry name" value="FhuD"/>
    <property type="match status" value="1"/>
</dbReference>
<reference evidence="7" key="1">
    <citation type="submission" date="2016-10" db="EMBL/GenBank/DDBJ databases">
        <authorList>
            <person name="Varghese N."/>
            <person name="Submissions S."/>
        </authorList>
    </citation>
    <scope>NUCLEOTIDE SEQUENCE [LARGE SCALE GENOMIC DNA]</scope>
    <source>
        <strain evidence="7">DSM 43161</strain>
    </source>
</reference>
<dbReference type="GO" id="GO:0030288">
    <property type="term" value="C:outer membrane-bounded periplasmic space"/>
    <property type="evidence" value="ECO:0007669"/>
    <property type="project" value="TreeGrafter"/>
</dbReference>
<comment type="similarity">
    <text evidence="2">Belongs to the bacterial solute-binding protein 8 family.</text>
</comment>
<evidence type="ECO:0000313" key="7">
    <source>
        <dbReference type="Proteomes" id="UP000183642"/>
    </source>
</evidence>
<comment type="subcellular location">
    <subcellularLocation>
        <location evidence="1">Cell envelope</location>
    </subcellularLocation>
</comment>
<evidence type="ECO:0000256" key="2">
    <source>
        <dbReference type="ARBA" id="ARBA00008814"/>
    </source>
</evidence>
<organism evidence="6 7">
    <name type="scientific">Geodermatophilus obscurus</name>
    <dbReference type="NCBI Taxonomy" id="1861"/>
    <lineage>
        <taxon>Bacteria</taxon>
        <taxon>Bacillati</taxon>
        <taxon>Actinomycetota</taxon>
        <taxon>Actinomycetes</taxon>
        <taxon>Geodermatophilales</taxon>
        <taxon>Geodermatophilaceae</taxon>
        <taxon>Geodermatophilus</taxon>
    </lineage>
</organism>